<dbReference type="PANTHER" id="PTHR11890">
    <property type="entry name" value="INTERLEUKIN-1 RECEPTOR FAMILY MEMBER"/>
    <property type="match status" value="1"/>
</dbReference>
<dbReference type="GO" id="GO:0016787">
    <property type="term" value="F:hydrolase activity"/>
    <property type="evidence" value="ECO:0007669"/>
    <property type="project" value="UniProtKB-KW"/>
</dbReference>
<feature type="transmembrane region" description="Helical" evidence="9">
    <location>
        <begin position="327"/>
        <end position="352"/>
    </location>
</feature>
<dbReference type="InterPro" id="IPR015621">
    <property type="entry name" value="IL-1_rcpt_fam"/>
</dbReference>
<sequence>MNPSRWLTLVVLMASGSGSSAESGCRNYSLDKFRVVEGEAFHVVPLEMPESNISDANVTWYKNASQPQTVSSDERDRIHHHGGALFLFNLRPEDSGLYIARERKPSGRCYNHPVGIEVFSASYRASKELRYVPVKNSNQNKAVHCPDPIAYTCQRFRGSFTWYKDYTLLQGQHEEMLEINNASEASEGLYTCVCSWIHNGRTFNSSGSRELIHQDSSVYYYKIISPTEKEMFADEGEAVELRCSLLCGINVQRSCRVSWFLNGEPFTEKDGYTQTVSREVEQPSRKTVDTAVLTIRSVSAHDFHTQFNCSGTGRATATLMLKRRESFVPSVVAGVCVLLFCVFAAVLVKYFAVDIALFFRPYIPFDRHTNDSRLYDAYVVYQNQGTDPLTENSLSRFVTEVLPSVLENKCGYRLFIHGRDDIPGEDRLEKVEDCMAQSRRLIVILTPGSGAGSELKDQTPACPQNSVIGGFDWQVGLHHALVQREMSVILIQLGVTGPQGYSHLPLGLQHLIRQSAPIRWKEGSRGALDWSSRFWKRVRYLMPAEPARTHTREAFPL</sequence>
<dbReference type="SUPFAM" id="SSF48726">
    <property type="entry name" value="Immunoglobulin"/>
    <property type="match status" value="3"/>
</dbReference>
<evidence type="ECO:0000259" key="11">
    <source>
        <dbReference type="PROSITE" id="PS50104"/>
    </source>
</evidence>
<gene>
    <name evidence="13" type="primary">il1rl1</name>
</gene>
<name>A0A672HWD9_SALFA</name>
<keyword evidence="9" id="KW-0472">Membrane</keyword>
<dbReference type="Ensembl" id="ENSSFAT00005034913.1">
    <property type="protein sequence ID" value="ENSSFAP00005033651.1"/>
    <property type="gene ID" value="ENSSFAG00005017092.1"/>
</dbReference>
<dbReference type="InterPro" id="IPR003599">
    <property type="entry name" value="Ig_sub"/>
</dbReference>
<dbReference type="FunFam" id="3.40.50.10140:FF:000009">
    <property type="entry name" value="X-linked interleukin-1 receptor accessory protein-like 1"/>
    <property type="match status" value="1"/>
</dbReference>
<evidence type="ECO:0000256" key="2">
    <source>
        <dbReference type="ARBA" id="ARBA00022729"/>
    </source>
</evidence>
<dbReference type="AlphaFoldDB" id="A0A672HWD9"/>
<evidence type="ECO:0000256" key="8">
    <source>
        <dbReference type="ARBA" id="ARBA00023319"/>
    </source>
</evidence>
<dbReference type="InterPro" id="IPR000157">
    <property type="entry name" value="TIR_dom"/>
</dbReference>
<keyword evidence="7" id="KW-0325">Glycoprotein</keyword>
<evidence type="ECO:0000256" key="7">
    <source>
        <dbReference type="ARBA" id="ARBA00023180"/>
    </source>
</evidence>
<evidence type="ECO:0000256" key="3">
    <source>
        <dbReference type="ARBA" id="ARBA00022737"/>
    </source>
</evidence>
<dbReference type="PRINTS" id="PR01537">
    <property type="entry name" value="INTRLKN1R1F"/>
</dbReference>
<dbReference type="InterPro" id="IPR013783">
    <property type="entry name" value="Ig-like_fold"/>
</dbReference>
<dbReference type="PANTHER" id="PTHR11890:SF26">
    <property type="entry name" value="INTERLEUKIN-1 RECEPTOR TYPE 1"/>
    <property type="match status" value="1"/>
</dbReference>
<dbReference type="OrthoDB" id="6132459at2759"/>
<dbReference type="GO" id="GO:0004908">
    <property type="term" value="F:interleukin-1 receptor activity"/>
    <property type="evidence" value="ECO:0007669"/>
    <property type="project" value="InterPro"/>
</dbReference>
<dbReference type="Gene3D" id="3.40.50.10140">
    <property type="entry name" value="Toll/interleukin-1 receptor homology (TIR) domain"/>
    <property type="match status" value="1"/>
</dbReference>
<dbReference type="Proteomes" id="UP000472267">
    <property type="component" value="Chromosome 16"/>
</dbReference>
<reference evidence="13" key="2">
    <citation type="submission" date="2025-08" db="UniProtKB">
        <authorList>
            <consortium name="Ensembl"/>
        </authorList>
    </citation>
    <scope>IDENTIFICATION</scope>
</reference>
<feature type="domain" description="Ig-like" evidence="12">
    <location>
        <begin position="226"/>
        <end position="320"/>
    </location>
</feature>
<dbReference type="SUPFAM" id="SSF52200">
    <property type="entry name" value="Toll/Interleukin receptor TIR domain"/>
    <property type="match status" value="1"/>
</dbReference>
<dbReference type="OMA" id="FKCFGEG"/>
<evidence type="ECO:0000256" key="6">
    <source>
        <dbReference type="ARBA" id="ARBA00023157"/>
    </source>
</evidence>
<dbReference type="InterPro" id="IPR004074">
    <property type="entry name" value="IL-1_rcpt_I/II-typ"/>
</dbReference>
<dbReference type="InterPro" id="IPR036179">
    <property type="entry name" value="Ig-like_dom_sf"/>
</dbReference>
<evidence type="ECO:0000256" key="5">
    <source>
        <dbReference type="ARBA" id="ARBA00023027"/>
    </source>
</evidence>
<protein>
    <submittedName>
        <fullName evidence="13">Interleukin-1 receptor-like 1</fullName>
    </submittedName>
</protein>
<reference evidence="13" key="1">
    <citation type="submission" date="2019-06" db="EMBL/GenBank/DDBJ databases">
        <authorList>
            <consortium name="Wellcome Sanger Institute Data Sharing"/>
        </authorList>
    </citation>
    <scope>NUCLEOTIDE SEQUENCE [LARGE SCALE GENOMIC DNA]</scope>
</reference>
<dbReference type="PRINTS" id="PR01536">
    <property type="entry name" value="INTRLKN1R12F"/>
</dbReference>
<feature type="chain" id="PRO_5025592718" evidence="10">
    <location>
        <begin position="22"/>
        <end position="557"/>
    </location>
</feature>
<keyword evidence="4" id="KW-0378">Hydrolase</keyword>
<keyword evidence="8" id="KW-0393">Immunoglobulin domain</keyword>
<accession>A0A672HWD9</accession>
<keyword evidence="9" id="KW-1133">Transmembrane helix</keyword>
<keyword evidence="6" id="KW-1015">Disulfide bond</keyword>
<keyword evidence="2 10" id="KW-0732">Signal</keyword>
<evidence type="ECO:0000313" key="13">
    <source>
        <dbReference type="Ensembl" id="ENSSFAP00005033651.1"/>
    </source>
</evidence>
<reference evidence="13" key="3">
    <citation type="submission" date="2025-09" db="UniProtKB">
        <authorList>
            <consortium name="Ensembl"/>
        </authorList>
    </citation>
    <scope>IDENTIFICATION</scope>
</reference>
<dbReference type="PROSITE" id="PS50835">
    <property type="entry name" value="IG_LIKE"/>
    <property type="match status" value="1"/>
</dbReference>
<evidence type="ECO:0000259" key="12">
    <source>
        <dbReference type="PROSITE" id="PS50835"/>
    </source>
</evidence>
<feature type="domain" description="TIR" evidence="11">
    <location>
        <begin position="373"/>
        <end position="542"/>
    </location>
</feature>
<dbReference type="SMART" id="SM00409">
    <property type="entry name" value="IG"/>
    <property type="match status" value="3"/>
</dbReference>
<evidence type="ECO:0000256" key="1">
    <source>
        <dbReference type="ARBA" id="ARBA00009752"/>
    </source>
</evidence>
<keyword evidence="5" id="KW-0520">NAD</keyword>
<evidence type="ECO:0000256" key="4">
    <source>
        <dbReference type="ARBA" id="ARBA00022801"/>
    </source>
</evidence>
<evidence type="ECO:0000256" key="10">
    <source>
        <dbReference type="SAM" id="SignalP"/>
    </source>
</evidence>
<keyword evidence="3" id="KW-0677">Repeat</keyword>
<feature type="signal peptide" evidence="10">
    <location>
        <begin position="1"/>
        <end position="21"/>
    </location>
</feature>
<dbReference type="PROSITE" id="PS50104">
    <property type="entry name" value="TIR"/>
    <property type="match status" value="1"/>
</dbReference>
<evidence type="ECO:0000256" key="9">
    <source>
        <dbReference type="SAM" id="Phobius"/>
    </source>
</evidence>
<dbReference type="InParanoid" id="A0A672HWD9"/>
<keyword evidence="14" id="KW-1185">Reference proteome</keyword>
<dbReference type="InterPro" id="IPR007110">
    <property type="entry name" value="Ig-like_dom"/>
</dbReference>
<dbReference type="Gene3D" id="2.60.40.10">
    <property type="entry name" value="Immunoglobulins"/>
    <property type="match status" value="3"/>
</dbReference>
<dbReference type="Pfam" id="PF01582">
    <property type="entry name" value="TIR"/>
    <property type="match status" value="1"/>
</dbReference>
<proteinExistence type="inferred from homology"/>
<dbReference type="InterPro" id="IPR035897">
    <property type="entry name" value="Toll_tir_struct_dom_sf"/>
</dbReference>
<organism evidence="13 14">
    <name type="scientific">Salarias fasciatus</name>
    <name type="common">Jewelled blenny</name>
    <name type="synonym">Blennius fasciatus</name>
    <dbReference type="NCBI Taxonomy" id="181472"/>
    <lineage>
        <taxon>Eukaryota</taxon>
        <taxon>Metazoa</taxon>
        <taxon>Chordata</taxon>
        <taxon>Craniata</taxon>
        <taxon>Vertebrata</taxon>
        <taxon>Euteleostomi</taxon>
        <taxon>Actinopterygii</taxon>
        <taxon>Neopterygii</taxon>
        <taxon>Teleostei</taxon>
        <taxon>Neoteleostei</taxon>
        <taxon>Acanthomorphata</taxon>
        <taxon>Ovalentaria</taxon>
        <taxon>Blenniimorphae</taxon>
        <taxon>Blenniiformes</taxon>
        <taxon>Blennioidei</taxon>
        <taxon>Blenniidae</taxon>
        <taxon>Salariinae</taxon>
        <taxon>Salarias</taxon>
    </lineage>
</organism>
<evidence type="ECO:0000313" key="14">
    <source>
        <dbReference type="Proteomes" id="UP000472267"/>
    </source>
</evidence>
<dbReference type="SMART" id="SM00255">
    <property type="entry name" value="TIR"/>
    <property type="match status" value="1"/>
</dbReference>
<comment type="similarity">
    <text evidence="1">Belongs to the interleukin-1 receptor family.</text>
</comment>
<keyword evidence="9" id="KW-0812">Transmembrane</keyword>